<dbReference type="Gene3D" id="1.20.1250.20">
    <property type="entry name" value="MFS general substrate transporter like domains"/>
    <property type="match status" value="1"/>
</dbReference>
<keyword evidence="3 8" id="KW-0813">Transport</keyword>
<accession>A0A4Y7PR80</accession>
<dbReference type="InterPro" id="IPR050360">
    <property type="entry name" value="MFS_Sugar_Transporters"/>
</dbReference>
<feature type="transmembrane region" description="Helical" evidence="9">
    <location>
        <begin position="152"/>
        <end position="171"/>
    </location>
</feature>
<feature type="transmembrane region" description="Helical" evidence="9">
    <location>
        <begin position="404"/>
        <end position="428"/>
    </location>
</feature>
<evidence type="ECO:0000259" key="10">
    <source>
        <dbReference type="PROSITE" id="PS50850"/>
    </source>
</evidence>
<comment type="similarity">
    <text evidence="2 8">Belongs to the major facilitator superfamily. Sugar transporter (TC 2.A.1.1) family.</text>
</comment>
<dbReference type="PANTHER" id="PTHR48022">
    <property type="entry name" value="PLASTIDIC GLUCOSE TRANSPORTER 4"/>
    <property type="match status" value="1"/>
</dbReference>
<evidence type="ECO:0000313" key="11">
    <source>
        <dbReference type="EMBL" id="TDL17521.1"/>
    </source>
</evidence>
<dbReference type="InterPro" id="IPR003663">
    <property type="entry name" value="Sugar/inositol_transpt"/>
</dbReference>
<comment type="catalytic activity">
    <reaction evidence="7">
        <text>myo-inositol(out) + H(+)(out) = myo-inositol(in) + H(+)(in)</text>
        <dbReference type="Rhea" id="RHEA:60364"/>
        <dbReference type="ChEBI" id="CHEBI:15378"/>
        <dbReference type="ChEBI" id="CHEBI:17268"/>
    </reaction>
</comment>
<organism evidence="11 12">
    <name type="scientific">Rickenella mellea</name>
    <dbReference type="NCBI Taxonomy" id="50990"/>
    <lineage>
        <taxon>Eukaryota</taxon>
        <taxon>Fungi</taxon>
        <taxon>Dikarya</taxon>
        <taxon>Basidiomycota</taxon>
        <taxon>Agaricomycotina</taxon>
        <taxon>Agaricomycetes</taxon>
        <taxon>Hymenochaetales</taxon>
        <taxon>Rickenellaceae</taxon>
        <taxon>Rickenella</taxon>
    </lineage>
</organism>
<keyword evidence="12" id="KW-1185">Reference proteome</keyword>
<dbReference type="InterPro" id="IPR005829">
    <property type="entry name" value="Sugar_transporter_CS"/>
</dbReference>
<dbReference type="PANTHER" id="PTHR48022:SF17">
    <property type="entry name" value="HEXOSE TRANSPORTER"/>
    <property type="match status" value="1"/>
</dbReference>
<feature type="transmembrane region" description="Helical" evidence="9">
    <location>
        <begin position="216"/>
        <end position="237"/>
    </location>
</feature>
<dbReference type="VEuPathDB" id="FungiDB:BD410DRAFT_883238"/>
<feature type="transmembrane region" description="Helical" evidence="9">
    <location>
        <begin position="449"/>
        <end position="473"/>
    </location>
</feature>
<feature type="transmembrane region" description="Helical" evidence="9">
    <location>
        <begin position="48"/>
        <end position="68"/>
    </location>
</feature>
<evidence type="ECO:0000256" key="9">
    <source>
        <dbReference type="SAM" id="Phobius"/>
    </source>
</evidence>
<dbReference type="PROSITE" id="PS00216">
    <property type="entry name" value="SUGAR_TRANSPORT_1"/>
    <property type="match status" value="1"/>
</dbReference>
<feature type="domain" description="Major facilitator superfamily (MFS) profile" evidence="10">
    <location>
        <begin position="55"/>
        <end position="525"/>
    </location>
</feature>
<feature type="transmembrane region" description="Helical" evidence="9">
    <location>
        <begin position="343"/>
        <end position="360"/>
    </location>
</feature>
<evidence type="ECO:0000256" key="4">
    <source>
        <dbReference type="ARBA" id="ARBA00022692"/>
    </source>
</evidence>
<dbReference type="AlphaFoldDB" id="A0A4Y7PR80"/>
<dbReference type="EMBL" id="ML170220">
    <property type="protein sequence ID" value="TDL17521.1"/>
    <property type="molecule type" value="Genomic_DNA"/>
</dbReference>
<dbReference type="GO" id="GO:0005351">
    <property type="term" value="F:carbohydrate:proton symporter activity"/>
    <property type="evidence" value="ECO:0007669"/>
    <property type="project" value="TreeGrafter"/>
</dbReference>
<dbReference type="PRINTS" id="PR00171">
    <property type="entry name" value="SUGRTRNSPORT"/>
</dbReference>
<evidence type="ECO:0000256" key="3">
    <source>
        <dbReference type="ARBA" id="ARBA00022448"/>
    </source>
</evidence>
<sequence length="525" mass="57506">MAAAVGMGKNAAKNKLSGILMVLHIIPTYILKLTGLRIRTHVADICTALRLIHCFSTFAAFGGILFGYDTGTIGGIKIMKDWLRTFGHPGTDLISSSTESLVVSILSAGTFFGALLAAPAGDTLGRKWGIIVANLVFCVGVAMQTASTAIPLFVVGRVFGGLGVGLVSCLVPMYQSEWYWIRGAVVSVYQLAITIGQLLAAIVNNATQLRDNHSSYRIPIAIQFGWAIILVSGMVFLPESPRWLIKKGRDDEAAQSLAKLTSLPQNDPENLLELEDIRANLRQEQELGENSYFDCFQSGHHNRIQLRTLTGIFLQAWQQLTGINFISYYGATFFQNSGIKNPFVISVITNVVNVVMTLPGMWGVERFGRRRLLILGAIGMCVSQFVVAIIGVTVSVENSSGQKVLIAFVCVYIAFFASTWGPVAWVITGEIFPLNVRAKAMSMSTASNWLWNLGSVFFIWGSTCFCCIIFTYVCIPETKGLSLEQIDILYQNATPRKSFAYRRQLLADVTVQQSVGAKRSSFENV</sequence>
<evidence type="ECO:0000256" key="8">
    <source>
        <dbReference type="RuleBase" id="RU003346"/>
    </source>
</evidence>
<dbReference type="InterPro" id="IPR020846">
    <property type="entry name" value="MFS_dom"/>
</dbReference>
<dbReference type="PROSITE" id="PS50850">
    <property type="entry name" value="MFS"/>
    <property type="match status" value="1"/>
</dbReference>
<name>A0A4Y7PR80_9AGAM</name>
<feature type="transmembrane region" description="Helical" evidence="9">
    <location>
        <begin position="183"/>
        <end position="204"/>
    </location>
</feature>
<evidence type="ECO:0000313" key="12">
    <source>
        <dbReference type="Proteomes" id="UP000294933"/>
    </source>
</evidence>
<protein>
    <submittedName>
        <fullName evidence="11">MFS monosaccharide transporter</fullName>
    </submittedName>
</protein>
<evidence type="ECO:0000256" key="2">
    <source>
        <dbReference type="ARBA" id="ARBA00010992"/>
    </source>
</evidence>
<proteinExistence type="inferred from homology"/>
<evidence type="ECO:0000256" key="5">
    <source>
        <dbReference type="ARBA" id="ARBA00022989"/>
    </source>
</evidence>
<gene>
    <name evidence="11" type="ORF">BD410DRAFT_883238</name>
</gene>
<reference evidence="11 12" key="1">
    <citation type="submission" date="2018-06" db="EMBL/GenBank/DDBJ databases">
        <title>A transcriptomic atlas of mushroom development highlights an independent origin of complex multicellularity.</title>
        <authorList>
            <consortium name="DOE Joint Genome Institute"/>
            <person name="Krizsan K."/>
            <person name="Almasi E."/>
            <person name="Merenyi Z."/>
            <person name="Sahu N."/>
            <person name="Viragh M."/>
            <person name="Koszo T."/>
            <person name="Mondo S."/>
            <person name="Kiss B."/>
            <person name="Balint B."/>
            <person name="Kues U."/>
            <person name="Barry K."/>
            <person name="Hegedus J.C."/>
            <person name="Henrissat B."/>
            <person name="Johnson J."/>
            <person name="Lipzen A."/>
            <person name="Ohm R."/>
            <person name="Nagy I."/>
            <person name="Pangilinan J."/>
            <person name="Yan J."/>
            <person name="Xiong Y."/>
            <person name="Grigoriev I.V."/>
            <person name="Hibbett D.S."/>
            <person name="Nagy L.G."/>
        </authorList>
    </citation>
    <scope>NUCLEOTIDE SEQUENCE [LARGE SCALE GENOMIC DNA]</scope>
    <source>
        <strain evidence="11 12">SZMC22713</strain>
    </source>
</reference>
<keyword evidence="4 9" id="KW-0812">Transmembrane</keyword>
<dbReference type="GO" id="GO:0016020">
    <property type="term" value="C:membrane"/>
    <property type="evidence" value="ECO:0007669"/>
    <property type="project" value="UniProtKB-SubCell"/>
</dbReference>
<comment type="subcellular location">
    <subcellularLocation>
        <location evidence="1">Membrane</location>
        <topology evidence="1">Multi-pass membrane protein</topology>
    </subcellularLocation>
</comment>
<feature type="transmembrane region" description="Helical" evidence="9">
    <location>
        <begin position="128"/>
        <end position="146"/>
    </location>
</feature>
<dbReference type="Proteomes" id="UP000294933">
    <property type="component" value="Unassembled WGS sequence"/>
</dbReference>
<dbReference type="Pfam" id="PF00083">
    <property type="entry name" value="Sugar_tr"/>
    <property type="match status" value="1"/>
</dbReference>
<dbReference type="FunFam" id="1.20.1250.20:FF:000134">
    <property type="entry name" value="MFS sugar transporter protein"/>
    <property type="match status" value="1"/>
</dbReference>
<evidence type="ECO:0000256" key="6">
    <source>
        <dbReference type="ARBA" id="ARBA00023136"/>
    </source>
</evidence>
<evidence type="ECO:0000256" key="1">
    <source>
        <dbReference type="ARBA" id="ARBA00004141"/>
    </source>
</evidence>
<dbReference type="InterPro" id="IPR005828">
    <property type="entry name" value="MFS_sugar_transport-like"/>
</dbReference>
<dbReference type="InterPro" id="IPR036259">
    <property type="entry name" value="MFS_trans_sf"/>
</dbReference>
<feature type="transmembrane region" description="Helical" evidence="9">
    <location>
        <begin position="312"/>
        <end position="331"/>
    </location>
</feature>
<keyword evidence="5 9" id="KW-1133">Transmembrane helix</keyword>
<dbReference type="SUPFAM" id="SSF103473">
    <property type="entry name" value="MFS general substrate transporter"/>
    <property type="match status" value="1"/>
</dbReference>
<feature type="transmembrane region" description="Helical" evidence="9">
    <location>
        <begin position="372"/>
        <end position="392"/>
    </location>
</feature>
<dbReference type="NCBIfam" id="TIGR00879">
    <property type="entry name" value="SP"/>
    <property type="match status" value="1"/>
</dbReference>
<dbReference type="STRING" id="50990.A0A4Y7PR80"/>
<keyword evidence="6 9" id="KW-0472">Membrane</keyword>
<dbReference type="CDD" id="cd17356">
    <property type="entry name" value="MFS_HXT"/>
    <property type="match status" value="1"/>
</dbReference>
<dbReference type="OrthoDB" id="6612291at2759"/>
<feature type="transmembrane region" description="Helical" evidence="9">
    <location>
        <begin position="101"/>
        <end position="121"/>
    </location>
</feature>
<evidence type="ECO:0000256" key="7">
    <source>
        <dbReference type="ARBA" id="ARBA00049119"/>
    </source>
</evidence>
<feature type="transmembrane region" description="Helical" evidence="9">
    <location>
        <begin position="16"/>
        <end position="36"/>
    </location>
</feature>